<dbReference type="AlphaFoldDB" id="A0A9P4H233"/>
<feature type="chain" id="PRO_5040351071" evidence="1">
    <location>
        <begin position="17"/>
        <end position="113"/>
    </location>
</feature>
<comment type="caution">
    <text evidence="2">The sequence shown here is derived from an EMBL/GenBank/DDBJ whole genome shotgun (WGS) entry which is preliminary data.</text>
</comment>
<keyword evidence="1" id="KW-0732">Signal</keyword>
<keyword evidence="3" id="KW-1185">Reference proteome</keyword>
<feature type="signal peptide" evidence="1">
    <location>
        <begin position="1"/>
        <end position="16"/>
    </location>
</feature>
<organism evidence="2 3">
    <name type="scientific">Setomelanomma holmii</name>
    <dbReference type="NCBI Taxonomy" id="210430"/>
    <lineage>
        <taxon>Eukaryota</taxon>
        <taxon>Fungi</taxon>
        <taxon>Dikarya</taxon>
        <taxon>Ascomycota</taxon>
        <taxon>Pezizomycotina</taxon>
        <taxon>Dothideomycetes</taxon>
        <taxon>Pleosporomycetidae</taxon>
        <taxon>Pleosporales</taxon>
        <taxon>Pleosporineae</taxon>
        <taxon>Phaeosphaeriaceae</taxon>
        <taxon>Setomelanomma</taxon>
    </lineage>
</organism>
<accession>A0A9P4H233</accession>
<evidence type="ECO:0000313" key="3">
    <source>
        <dbReference type="Proteomes" id="UP000799777"/>
    </source>
</evidence>
<proteinExistence type="predicted"/>
<gene>
    <name evidence="2" type="ORF">EK21DRAFT_92819</name>
</gene>
<dbReference type="EMBL" id="ML978253">
    <property type="protein sequence ID" value="KAF2025939.1"/>
    <property type="molecule type" value="Genomic_DNA"/>
</dbReference>
<name>A0A9P4H233_9PLEO</name>
<evidence type="ECO:0000256" key="1">
    <source>
        <dbReference type="SAM" id="SignalP"/>
    </source>
</evidence>
<sequence>MKLTFILTGLVALAAAGLPECNKHNSGAKQCKNGIATFWKHTPDKVMKCVGAKGKWEPTGEECKMCMQKSYWKAWCDVPWKTAVVADVIVNGTEVEVQGKGEGNKTVAVEFSG</sequence>
<dbReference type="Proteomes" id="UP000799777">
    <property type="component" value="Unassembled WGS sequence"/>
</dbReference>
<protein>
    <submittedName>
        <fullName evidence="2">Uncharacterized protein</fullName>
    </submittedName>
</protein>
<evidence type="ECO:0000313" key="2">
    <source>
        <dbReference type="EMBL" id="KAF2025939.1"/>
    </source>
</evidence>
<reference evidence="2" key="1">
    <citation type="journal article" date="2020" name="Stud. Mycol.">
        <title>101 Dothideomycetes genomes: a test case for predicting lifestyles and emergence of pathogens.</title>
        <authorList>
            <person name="Haridas S."/>
            <person name="Albert R."/>
            <person name="Binder M."/>
            <person name="Bloem J."/>
            <person name="Labutti K."/>
            <person name="Salamov A."/>
            <person name="Andreopoulos B."/>
            <person name="Baker S."/>
            <person name="Barry K."/>
            <person name="Bills G."/>
            <person name="Bluhm B."/>
            <person name="Cannon C."/>
            <person name="Castanera R."/>
            <person name="Culley D."/>
            <person name="Daum C."/>
            <person name="Ezra D."/>
            <person name="Gonzalez J."/>
            <person name="Henrissat B."/>
            <person name="Kuo A."/>
            <person name="Liang C."/>
            <person name="Lipzen A."/>
            <person name="Lutzoni F."/>
            <person name="Magnuson J."/>
            <person name="Mondo S."/>
            <person name="Nolan M."/>
            <person name="Ohm R."/>
            <person name="Pangilinan J."/>
            <person name="Park H.-J."/>
            <person name="Ramirez L."/>
            <person name="Alfaro M."/>
            <person name="Sun H."/>
            <person name="Tritt A."/>
            <person name="Yoshinaga Y."/>
            <person name="Zwiers L.-H."/>
            <person name="Turgeon B."/>
            <person name="Goodwin S."/>
            <person name="Spatafora J."/>
            <person name="Crous P."/>
            <person name="Grigoriev I."/>
        </authorList>
    </citation>
    <scope>NUCLEOTIDE SEQUENCE</scope>
    <source>
        <strain evidence="2">CBS 110217</strain>
    </source>
</reference>